<dbReference type="OrthoDB" id="2140426at2759"/>
<dbReference type="Proteomes" id="UP000242180">
    <property type="component" value="Unassembled WGS sequence"/>
</dbReference>
<accession>A0A1X2HJQ7</accession>
<evidence type="ECO:0000313" key="4">
    <source>
        <dbReference type="Proteomes" id="UP000242180"/>
    </source>
</evidence>
<name>A0A1X2HJQ7_SYNRA</name>
<evidence type="ECO:0000313" key="3">
    <source>
        <dbReference type="EMBL" id="ORY98836.1"/>
    </source>
</evidence>
<proteinExistence type="predicted"/>
<feature type="transmembrane region" description="Helical" evidence="2">
    <location>
        <begin position="228"/>
        <end position="248"/>
    </location>
</feature>
<feature type="compositionally biased region" description="Basic and acidic residues" evidence="1">
    <location>
        <begin position="94"/>
        <end position="116"/>
    </location>
</feature>
<sequence>MEDEGRRSGASTPPSRLPTSSPVRSDSTTATTPDINKRDSNSHLLVSPLPSNAIIFRPPDQQTEDSSFHHYIDTQFDPSHGGILKNRLSLQNHDDHDHCHGDNYSHTLHQDSKKPSESTLRNSTTRHENDPALATFWAALAQDLHKKTASQGYQFHPTTYDEENQHHNHESPWWASSKDEDGFFSIGALLFLFGFICPPLWWIGSFWPRHPRERGGKMAERWQKLNRAMSIGFSIILILAIIITVAVWKGT</sequence>
<comment type="caution">
    <text evidence="3">The sequence shown here is derived from an EMBL/GenBank/DDBJ whole genome shotgun (WGS) entry which is preliminary data.</text>
</comment>
<gene>
    <name evidence="3" type="ORF">BCR43DRAFT_488263</name>
</gene>
<dbReference type="EMBL" id="MCGN01000003">
    <property type="protein sequence ID" value="ORY98836.1"/>
    <property type="molecule type" value="Genomic_DNA"/>
</dbReference>
<dbReference type="AlphaFoldDB" id="A0A1X2HJQ7"/>
<feature type="region of interest" description="Disordered" evidence="1">
    <location>
        <begin position="1"/>
        <end position="45"/>
    </location>
</feature>
<reference evidence="3 4" key="1">
    <citation type="submission" date="2016-07" db="EMBL/GenBank/DDBJ databases">
        <title>Pervasive Adenine N6-methylation of Active Genes in Fungi.</title>
        <authorList>
            <consortium name="DOE Joint Genome Institute"/>
            <person name="Mondo S.J."/>
            <person name="Dannebaum R.O."/>
            <person name="Kuo R.C."/>
            <person name="Labutti K."/>
            <person name="Haridas S."/>
            <person name="Kuo A."/>
            <person name="Salamov A."/>
            <person name="Ahrendt S.R."/>
            <person name="Lipzen A."/>
            <person name="Sullivan W."/>
            <person name="Andreopoulos W.B."/>
            <person name="Clum A."/>
            <person name="Lindquist E."/>
            <person name="Daum C."/>
            <person name="Ramamoorthy G.K."/>
            <person name="Gryganskyi A."/>
            <person name="Culley D."/>
            <person name="Magnuson J.K."/>
            <person name="James T.Y."/>
            <person name="O'Malley M.A."/>
            <person name="Stajich J.E."/>
            <person name="Spatafora J.W."/>
            <person name="Visel A."/>
            <person name="Grigoriev I.V."/>
        </authorList>
    </citation>
    <scope>NUCLEOTIDE SEQUENCE [LARGE SCALE GENOMIC DNA]</scope>
    <source>
        <strain evidence="3 4">NRRL 2496</strain>
    </source>
</reference>
<dbReference type="OMA" id="RWQKLNR"/>
<keyword evidence="4" id="KW-1185">Reference proteome</keyword>
<protein>
    <submittedName>
        <fullName evidence="3">Uncharacterized protein</fullName>
    </submittedName>
</protein>
<dbReference type="InParanoid" id="A0A1X2HJQ7"/>
<feature type="region of interest" description="Disordered" evidence="1">
    <location>
        <begin position="94"/>
        <end position="127"/>
    </location>
</feature>
<keyword evidence="2" id="KW-0472">Membrane</keyword>
<feature type="compositionally biased region" description="Low complexity" evidence="1">
    <location>
        <begin position="11"/>
        <end position="25"/>
    </location>
</feature>
<keyword evidence="2" id="KW-1133">Transmembrane helix</keyword>
<keyword evidence="2" id="KW-0812">Transmembrane</keyword>
<feature type="transmembrane region" description="Helical" evidence="2">
    <location>
        <begin position="183"/>
        <end position="207"/>
    </location>
</feature>
<evidence type="ECO:0000256" key="2">
    <source>
        <dbReference type="SAM" id="Phobius"/>
    </source>
</evidence>
<evidence type="ECO:0000256" key="1">
    <source>
        <dbReference type="SAM" id="MobiDB-lite"/>
    </source>
</evidence>
<organism evidence="3 4">
    <name type="scientific">Syncephalastrum racemosum</name>
    <name type="common">Filamentous fungus</name>
    <dbReference type="NCBI Taxonomy" id="13706"/>
    <lineage>
        <taxon>Eukaryota</taxon>
        <taxon>Fungi</taxon>
        <taxon>Fungi incertae sedis</taxon>
        <taxon>Mucoromycota</taxon>
        <taxon>Mucoromycotina</taxon>
        <taxon>Mucoromycetes</taxon>
        <taxon>Mucorales</taxon>
        <taxon>Syncephalastraceae</taxon>
        <taxon>Syncephalastrum</taxon>
    </lineage>
</organism>